<gene>
    <name evidence="14" type="ORF">J7I43_19350</name>
</gene>
<evidence type="ECO:0000256" key="7">
    <source>
        <dbReference type="ARBA" id="ARBA00023077"/>
    </source>
</evidence>
<dbReference type="Gene3D" id="2.170.130.10">
    <property type="entry name" value="TonB-dependent receptor, plug domain"/>
    <property type="match status" value="1"/>
</dbReference>
<evidence type="ECO:0000313" key="15">
    <source>
        <dbReference type="Proteomes" id="UP000679126"/>
    </source>
</evidence>
<evidence type="ECO:0000256" key="9">
    <source>
        <dbReference type="ARBA" id="ARBA00023237"/>
    </source>
</evidence>
<keyword evidence="12" id="KW-0732">Signal</keyword>
<keyword evidence="4" id="KW-0406">Ion transport</keyword>
<evidence type="ECO:0000256" key="1">
    <source>
        <dbReference type="ARBA" id="ARBA00004571"/>
    </source>
</evidence>
<keyword evidence="15" id="KW-1185">Reference proteome</keyword>
<comment type="similarity">
    <text evidence="10 11">Belongs to the TonB-dependent receptor family.</text>
</comment>
<accession>A0ABS3YI82</accession>
<feature type="chain" id="PRO_5045638632" evidence="12">
    <location>
        <begin position="18"/>
        <end position="1168"/>
    </location>
</feature>
<dbReference type="Gene3D" id="2.40.170.20">
    <property type="entry name" value="TonB-dependent receptor, beta-barrel domain"/>
    <property type="match status" value="1"/>
</dbReference>
<dbReference type="InterPro" id="IPR023996">
    <property type="entry name" value="TonB-dep_OMP_SusC/RagA"/>
</dbReference>
<feature type="signal peptide" evidence="12">
    <location>
        <begin position="1"/>
        <end position="17"/>
    </location>
</feature>
<dbReference type="NCBIfam" id="TIGR04057">
    <property type="entry name" value="SusC_RagA_signa"/>
    <property type="match status" value="1"/>
</dbReference>
<dbReference type="Pfam" id="PF07660">
    <property type="entry name" value="STN"/>
    <property type="match status" value="1"/>
</dbReference>
<dbReference type="InterPro" id="IPR036942">
    <property type="entry name" value="Beta-barrel_TonB_sf"/>
</dbReference>
<evidence type="ECO:0000256" key="12">
    <source>
        <dbReference type="SAM" id="SignalP"/>
    </source>
</evidence>
<keyword evidence="7 11" id="KW-0798">TonB box</keyword>
<dbReference type="EMBL" id="JAGHKP010000003">
    <property type="protein sequence ID" value="MBO9154391.1"/>
    <property type="molecule type" value="Genomic_DNA"/>
</dbReference>
<dbReference type="InterPro" id="IPR012910">
    <property type="entry name" value="Plug_dom"/>
</dbReference>
<evidence type="ECO:0000256" key="6">
    <source>
        <dbReference type="ARBA" id="ARBA00023004"/>
    </source>
</evidence>
<keyword evidence="8 10" id="KW-0472">Membrane</keyword>
<keyword evidence="6" id="KW-0408">Iron</keyword>
<evidence type="ECO:0000256" key="3">
    <source>
        <dbReference type="ARBA" id="ARBA00022452"/>
    </source>
</evidence>
<dbReference type="InterPro" id="IPR037066">
    <property type="entry name" value="Plug_dom_sf"/>
</dbReference>
<comment type="caution">
    <text evidence="14">The sequence shown here is derived from an EMBL/GenBank/DDBJ whole genome shotgun (WGS) entry which is preliminary data.</text>
</comment>
<dbReference type="InterPro" id="IPR023997">
    <property type="entry name" value="TonB-dep_OMP_SusC/RagA_CS"/>
</dbReference>
<evidence type="ECO:0000259" key="13">
    <source>
        <dbReference type="SMART" id="SM00965"/>
    </source>
</evidence>
<evidence type="ECO:0000256" key="4">
    <source>
        <dbReference type="ARBA" id="ARBA00022496"/>
    </source>
</evidence>
<dbReference type="InterPro" id="IPR011662">
    <property type="entry name" value="Secretin/TonB_short_N"/>
</dbReference>
<dbReference type="InterPro" id="IPR039426">
    <property type="entry name" value="TonB-dep_rcpt-like"/>
</dbReference>
<sequence length="1168" mass="128319">MRLLTAFILIGSLHVSASSYSQTVTLSARKISLARVFKAIEKQAGYGFFYDAGLLKGAPPVTIDVEKAPVELVLNEVLKNRGLSYSIENRTITLMRRVEIPELPAAVAADSSIIVKGKVADKKGIALPGVSVLEKGTSNGTVTNENGDFSLKVKSPSAALILKYIGYETIETPVRQSAMNITLSESESDLGEVVVVGYGTQKKVDLTGSVATVSSKEIENRSVTNVSSSLAGLAPGVAVRQSSGRPGSDGASIRIRGQGTLNNNDALVLIDGIIGSMDAVNPNDVESISILKDAASASIYGSLAANGVILITTKKGKTGKPQMSYSSVLSITQPTNLPTFVSDYVRHMNLYNEAARNLGQSPVYSQASIDKWTEANKDPNALNEFGIPNYVAYPNTDWGSEIFEKNIVQNHNLSVMGGSEYVNYNVSARILNNPGLMYNTGLKRYELRANLEVKVNDFLTLGTQTFGLLQNRQKGNTDNTFNFLRQTTPGLYPLYEGRFGAPSSPDESAGLNNLLVHLYGNGGNEQTSRFNSTVYAKLNIWKGLQLESKINYQMNQFDGTSYSIPLDRWDFSKNIIIVPAGLPNTLSTSFDYNKNYKLTFDNVLRYNTVINKDHSIGALVGYNEYALHYKDVAATKRGLIDATVTTLSSATEMVSTSGGGYDYAYRSYFGRVNYGYKEKYLVEANLRYDGVSRFAENNRWGTFPSFSAGWRISEEPFLKNVRSVFQNLKLRASWGKLGNSNIGNYDYLATYGGVNYAFNNAPVIGLAQSKYANADLSWEETTQTDIGLDFTMLHNRLSVEMDYYSRYTDGILTVPPIYLTAGTQAGPTRNTAAVLNRGLEVALNWRDSKGDFNYSVGANFAYNYNVVDKYKGTLKEGWSKNASGQNVYTSNIGDVSSGGLERIVEGYGINTYYLRDLYAGSGSYFNADGSVNVNGGPKTGMIRTPEDLAWVNAMKAAGYSFSPVNTVGKAQLYYGDFIFADRNGDGVYGNTFDQYLTNIRTEPKYIFGLNLSAEYKGIDVSMILAGMAGMQYYWNAEGYNNSILRNGNATGTRMADDHYYYNADNPDDPGNNINGRFPRLKFNSDAINNTANIFWMDNAAWVRLKNAQIGYTLPKHWTDRLRIAKARVYFTGENLLTFTAFPGLDPELGPNVGYPTMQQFALGLNVNF</sequence>
<dbReference type="Gene3D" id="2.60.40.1120">
    <property type="entry name" value="Carboxypeptidase-like, regulatory domain"/>
    <property type="match status" value="1"/>
</dbReference>
<comment type="subcellular location">
    <subcellularLocation>
        <location evidence="1 10">Cell outer membrane</location>
        <topology evidence="1 10">Multi-pass membrane protein</topology>
    </subcellularLocation>
</comment>
<evidence type="ECO:0000313" key="14">
    <source>
        <dbReference type="EMBL" id="MBO9154391.1"/>
    </source>
</evidence>
<dbReference type="Pfam" id="PF00593">
    <property type="entry name" value="TonB_dep_Rec_b-barrel"/>
    <property type="match status" value="1"/>
</dbReference>
<dbReference type="PROSITE" id="PS52016">
    <property type="entry name" value="TONB_DEPENDENT_REC_3"/>
    <property type="match status" value="1"/>
</dbReference>
<evidence type="ECO:0000256" key="5">
    <source>
        <dbReference type="ARBA" id="ARBA00022692"/>
    </source>
</evidence>
<keyword evidence="2 10" id="KW-0813">Transport</keyword>
<dbReference type="Pfam" id="PF07715">
    <property type="entry name" value="Plug"/>
    <property type="match status" value="1"/>
</dbReference>
<dbReference type="SMART" id="SM00965">
    <property type="entry name" value="STN"/>
    <property type="match status" value="1"/>
</dbReference>
<keyword evidence="9 10" id="KW-0998">Cell outer membrane</keyword>
<evidence type="ECO:0000256" key="10">
    <source>
        <dbReference type="PROSITE-ProRule" id="PRU01360"/>
    </source>
</evidence>
<keyword evidence="5 10" id="KW-0812">Transmembrane</keyword>
<evidence type="ECO:0000256" key="2">
    <source>
        <dbReference type="ARBA" id="ARBA00022448"/>
    </source>
</evidence>
<keyword evidence="4" id="KW-0410">Iron transport</keyword>
<feature type="domain" description="Secretin/TonB short N-terminal" evidence="13">
    <location>
        <begin position="46"/>
        <end position="97"/>
    </location>
</feature>
<evidence type="ECO:0000256" key="11">
    <source>
        <dbReference type="RuleBase" id="RU003357"/>
    </source>
</evidence>
<keyword evidence="3 10" id="KW-1134">Transmembrane beta strand</keyword>
<name>A0ABS3YI82_9BACT</name>
<dbReference type="SUPFAM" id="SSF49464">
    <property type="entry name" value="Carboxypeptidase regulatory domain-like"/>
    <property type="match status" value="1"/>
</dbReference>
<evidence type="ECO:0000256" key="8">
    <source>
        <dbReference type="ARBA" id="ARBA00023136"/>
    </source>
</evidence>
<proteinExistence type="inferred from homology"/>
<protein>
    <submittedName>
        <fullName evidence="14">TonB-dependent receptor</fullName>
    </submittedName>
</protein>
<dbReference type="Pfam" id="PF13715">
    <property type="entry name" value="CarbopepD_reg_2"/>
    <property type="match status" value="1"/>
</dbReference>
<dbReference type="NCBIfam" id="TIGR04056">
    <property type="entry name" value="OMP_RagA_SusC"/>
    <property type="match status" value="1"/>
</dbReference>
<dbReference type="InterPro" id="IPR000531">
    <property type="entry name" value="Beta-barrel_TonB"/>
</dbReference>
<organism evidence="14 15">
    <name type="scientific">Chitinophaga chungangae</name>
    <dbReference type="NCBI Taxonomy" id="2821488"/>
    <lineage>
        <taxon>Bacteria</taxon>
        <taxon>Pseudomonadati</taxon>
        <taxon>Bacteroidota</taxon>
        <taxon>Chitinophagia</taxon>
        <taxon>Chitinophagales</taxon>
        <taxon>Chitinophagaceae</taxon>
        <taxon>Chitinophaga</taxon>
    </lineage>
</organism>
<dbReference type="SUPFAM" id="SSF56935">
    <property type="entry name" value="Porins"/>
    <property type="match status" value="1"/>
</dbReference>
<keyword evidence="14" id="KW-0675">Receptor</keyword>
<dbReference type="RefSeq" id="WP_209147508.1">
    <property type="nucleotide sequence ID" value="NZ_JAGHKP010000003.1"/>
</dbReference>
<reference evidence="15" key="1">
    <citation type="submission" date="2021-03" db="EMBL/GenBank/DDBJ databases">
        <title>Assistant Professor.</title>
        <authorList>
            <person name="Huq M.A."/>
        </authorList>
    </citation>
    <scope>NUCLEOTIDE SEQUENCE [LARGE SCALE GENOMIC DNA]</scope>
    <source>
        <strain evidence="15">MAH-28</strain>
    </source>
</reference>
<dbReference type="Proteomes" id="UP000679126">
    <property type="component" value="Unassembled WGS sequence"/>
</dbReference>
<dbReference type="InterPro" id="IPR008969">
    <property type="entry name" value="CarboxyPept-like_regulatory"/>
</dbReference>